<dbReference type="PROSITE" id="PS00139">
    <property type="entry name" value="THIOL_PROTEASE_CYS"/>
    <property type="match status" value="1"/>
</dbReference>
<evidence type="ECO:0000256" key="5">
    <source>
        <dbReference type="SAM" id="Phobius"/>
    </source>
</evidence>
<dbReference type="InterPro" id="IPR000169">
    <property type="entry name" value="Pept_cys_AS"/>
</dbReference>
<dbReference type="InterPro" id="IPR013128">
    <property type="entry name" value="Peptidase_C1A"/>
</dbReference>
<evidence type="ECO:0000313" key="8">
    <source>
        <dbReference type="Proteomes" id="UP000289738"/>
    </source>
</evidence>
<evidence type="ECO:0000256" key="1">
    <source>
        <dbReference type="ARBA" id="ARBA00008455"/>
    </source>
</evidence>
<dbReference type="STRING" id="3818.A0A445AH62"/>
<feature type="transmembrane region" description="Helical" evidence="5">
    <location>
        <begin position="104"/>
        <end position="124"/>
    </location>
</feature>
<dbReference type="Pfam" id="PF00112">
    <property type="entry name" value="Peptidase_C1"/>
    <property type="match status" value="1"/>
</dbReference>
<evidence type="ECO:0000256" key="3">
    <source>
        <dbReference type="ARBA" id="ARBA00022801"/>
    </source>
</evidence>
<reference evidence="7 8" key="1">
    <citation type="submission" date="2019-01" db="EMBL/GenBank/DDBJ databases">
        <title>Sequencing of cultivated peanut Arachis hypogaea provides insights into genome evolution and oil improvement.</title>
        <authorList>
            <person name="Chen X."/>
        </authorList>
    </citation>
    <scope>NUCLEOTIDE SEQUENCE [LARGE SCALE GENOMIC DNA]</scope>
    <source>
        <strain evidence="8">cv. Fuhuasheng</strain>
        <tissue evidence="7">Leaves</tissue>
    </source>
</reference>
<keyword evidence="2" id="KW-0645">Protease</keyword>
<dbReference type="Gene3D" id="3.90.70.10">
    <property type="entry name" value="Cysteine proteinases"/>
    <property type="match status" value="1"/>
</dbReference>
<dbReference type="Proteomes" id="UP000289738">
    <property type="component" value="Chromosome B02"/>
</dbReference>
<evidence type="ECO:0000256" key="2">
    <source>
        <dbReference type="ARBA" id="ARBA00022670"/>
    </source>
</evidence>
<comment type="caution">
    <text evidence="7">The sequence shown here is derived from an EMBL/GenBank/DDBJ whole genome shotgun (WGS) entry which is preliminary data.</text>
</comment>
<evidence type="ECO:0000259" key="6">
    <source>
        <dbReference type="Pfam" id="PF00112"/>
    </source>
</evidence>
<accession>A0A445AH62</accession>
<keyword evidence="8" id="KW-1185">Reference proteome</keyword>
<proteinExistence type="inferred from homology"/>
<keyword evidence="4" id="KW-0788">Thiol protease</keyword>
<keyword evidence="3" id="KW-0378">Hydrolase</keyword>
<dbReference type="GO" id="GO:0006508">
    <property type="term" value="P:proteolysis"/>
    <property type="evidence" value="ECO:0007669"/>
    <property type="project" value="UniProtKB-KW"/>
</dbReference>
<dbReference type="PANTHER" id="PTHR12411">
    <property type="entry name" value="CYSTEINE PROTEASE FAMILY C1-RELATED"/>
    <property type="match status" value="1"/>
</dbReference>
<feature type="domain" description="Peptidase C1A papain C-terminal" evidence="6">
    <location>
        <begin position="176"/>
        <end position="227"/>
    </location>
</feature>
<keyword evidence="5" id="KW-0812">Transmembrane</keyword>
<name>A0A445AH62_ARAHY</name>
<comment type="similarity">
    <text evidence="1">Belongs to the peptidase C1 family.</text>
</comment>
<keyword evidence="5" id="KW-1133">Transmembrane helix</keyword>
<dbReference type="GO" id="GO:0008234">
    <property type="term" value="F:cysteine-type peptidase activity"/>
    <property type="evidence" value="ECO:0007669"/>
    <property type="project" value="UniProtKB-KW"/>
</dbReference>
<dbReference type="InterPro" id="IPR038765">
    <property type="entry name" value="Papain-like_cys_pep_sf"/>
</dbReference>
<gene>
    <name evidence="7" type="ORF">Ahy_B02g059712</name>
</gene>
<evidence type="ECO:0000256" key="4">
    <source>
        <dbReference type="ARBA" id="ARBA00022807"/>
    </source>
</evidence>
<protein>
    <recommendedName>
        <fullName evidence="6">Peptidase C1A papain C-terminal domain-containing protein</fullName>
    </recommendedName>
</protein>
<dbReference type="AlphaFoldDB" id="A0A445AH62"/>
<dbReference type="EMBL" id="SDMP01000012">
    <property type="protein sequence ID" value="RYR25728.1"/>
    <property type="molecule type" value="Genomic_DNA"/>
</dbReference>
<sequence length="279" mass="31641">MLSFEFLGFFGFEFLIIVRTELKNSLSNPKIFLTLKFPFKPLLRRHFIFTLEPSSFLRRPSSSSSLEPSLIFIFWNPTLHRTQKTLTSITPPSISLVRRCVSQLATPFAVLLAVLVVVLLATLCRGSARLSLSRFCSPLPVVKYCSENNKRLIHFSTCEVYGKTIGSFLPKDSYASVDWREKGAVSPLKDQGQRGSCWAFSTVAVVEGINKIVRGELISLSEQELVDWFWIKWPDKKAYNETLLKLAGLFQRNLETFINHKIGKDNKLSEEILAAGPVF</sequence>
<dbReference type="InterPro" id="IPR000668">
    <property type="entry name" value="Peptidase_C1A_C"/>
</dbReference>
<keyword evidence="5" id="KW-0472">Membrane</keyword>
<evidence type="ECO:0000313" key="7">
    <source>
        <dbReference type="EMBL" id="RYR25728.1"/>
    </source>
</evidence>
<organism evidence="7 8">
    <name type="scientific">Arachis hypogaea</name>
    <name type="common">Peanut</name>
    <dbReference type="NCBI Taxonomy" id="3818"/>
    <lineage>
        <taxon>Eukaryota</taxon>
        <taxon>Viridiplantae</taxon>
        <taxon>Streptophyta</taxon>
        <taxon>Embryophyta</taxon>
        <taxon>Tracheophyta</taxon>
        <taxon>Spermatophyta</taxon>
        <taxon>Magnoliopsida</taxon>
        <taxon>eudicotyledons</taxon>
        <taxon>Gunneridae</taxon>
        <taxon>Pentapetalae</taxon>
        <taxon>rosids</taxon>
        <taxon>fabids</taxon>
        <taxon>Fabales</taxon>
        <taxon>Fabaceae</taxon>
        <taxon>Papilionoideae</taxon>
        <taxon>50 kb inversion clade</taxon>
        <taxon>dalbergioids sensu lato</taxon>
        <taxon>Dalbergieae</taxon>
        <taxon>Pterocarpus clade</taxon>
        <taxon>Arachis</taxon>
    </lineage>
</organism>
<dbReference type="SUPFAM" id="SSF54001">
    <property type="entry name" value="Cysteine proteinases"/>
    <property type="match status" value="1"/>
</dbReference>